<evidence type="ECO:0000259" key="10">
    <source>
        <dbReference type="PROSITE" id="PS51194"/>
    </source>
</evidence>
<keyword evidence="5" id="KW-0347">Helicase</keyword>
<dbReference type="Pfam" id="PF00271">
    <property type="entry name" value="Helicase_C"/>
    <property type="match status" value="1"/>
</dbReference>
<dbReference type="InterPro" id="IPR001650">
    <property type="entry name" value="Helicase_C-like"/>
</dbReference>
<accession>A0AAV8X3E5</accession>
<dbReference type="AlphaFoldDB" id="A0AAV8X3E5"/>
<dbReference type="Proteomes" id="UP001162156">
    <property type="component" value="Unassembled WGS sequence"/>
</dbReference>
<dbReference type="SUPFAM" id="SSF52540">
    <property type="entry name" value="P-loop containing nucleoside triphosphate hydrolases"/>
    <property type="match status" value="1"/>
</dbReference>
<sequence>RIEDKELKIYLPRMVDHAVFIQLHQVQVELYQKFSEIIRNSANTNNKGFLSDFYIFQYIGTHPQLLAVMESMKNKKIKERDLITNEQEDNPICNIDGWWKAKIPEDASEKIEYGNKLVVLKSILEECEAIGDKLLVFSQSLGELDLIEHFLKKVGTANCPSWQKRLDYFRMDGTVLPEGRYAICDKFNDKENKRMRLLLMSTRVGGLGLNLTAANRVVIMTVNWNPSFDTQSVFRVYRFGQEKEVFIYRLISQCKSSLCVFAFSIKAIAHRVVDRHQITRHYKCMDLQELYSCKPNADEERPTPNVPEDKVLAKLILKLPFIYKYHEHRTLLANRPEDNLNEQELNAAWDEFKKIKDAPPPPPAPPVLPQIPPTNGPTYADAHALLRLPTITNVQSMAKKESSNRKSP</sequence>
<comment type="subcellular location">
    <subcellularLocation>
        <location evidence="1">Nucleus</location>
    </subcellularLocation>
</comment>
<protein>
    <recommendedName>
        <fullName evidence="10">Helicase C-terminal domain-containing protein</fullName>
    </recommendedName>
</protein>
<evidence type="ECO:0000256" key="8">
    <source>
        <dbReference type="ARBA" id="ARBA00023242"/>
    </source>
</evidence>
<dbReference type="PANTHER" id="PTHR45797">
    <property type="entry name" value="RAD54-LIKE"/>
    <property type="match status" value="1"/>
</dbReference>
<feature type="compositionally biased region" description="Pro residues" evidence="9">
    <location>
        <begin position="358"/>
        <end position="375"/>
    </location>
</feature>
<dbReference type="GO" id="GO:0003677">
    <property type="term" value="F:DNA binding"/>
    <property type="evidence" value="ECO:0007669"/>
    <property type="project" value="UniProtKB-KW"/>
</dbReference>
<evidence type="ECO:0000256" key="1">
    <source>
        <dbReference type="ARBA" id="ARBA00004123"/>
    </source>
</evidence>
<dbReference type="Gene3D" id="3.40.50.300">
    <property type="entry name" value="P-loop containing nucleotide triphosphate hydrolases"/>
    <property type="match status" value="1"/>
</dbReference>
<dbReference type="GO" id="GO:0016887">
    <property type="term" value="F:ATP hydrolysis activity"/>
    <property type="evidence" value="ECO:0007669"/>
    <property type="project" value="InterPro"/>
</dbReference>
<dbReference type="InterPro" id="IPR049730">
    <property type="entry name" value="SNF2/RAD54-like_C"/>
</dbReference>
<keyword evidence="12" id="KW-1185">Reference proteome</keyword>
<dbReference type="CDD" id="cd18793">
    <property type="entry name" value="SF2_C_SNF"/>
    <property type="match status" value="1"/>
</dbReference>
<keyword evidence="8" id="KW-0539">Nucleus</keyword>
<dbReference type="PROSITE" id="PS51194">
    <property type="entry name" value="HELICASE_CTER"/>
    <property type="match status" value="1"/>
</dbReference>
<dbReference type="InterPro" id="IPR044574">
    <property type="entry name" value="ARIP4-like"/>
</dbReference>
<evidence type="ECO:0000256" key="6">
    <source>
        <dbReference type="ARBA" id="ARBA00022840"/>
    </source>
</evidence>
<dbReference type="GO" id="GO:0004386">
    <property type="term" value="F:helicase activity"/>
    <property type="evidence" value="ECO:0007669"/>
    <property type="project" value="UniProtKB-KW"/>
</dbReference>
<evidence type="ECO:0000256" key="7">
    <source>
        <dbReference type="ARBA" id="ARBA00023125"/>
    </source>
</evidence>
<dbReference type="GO" id="GO:0005634">
    <property type="term" value="C:nucleus"/>
    <property type="evidence" value="ECO:0007669"/>
    <property type="project" value="UniProtKB-SubCell"/>
</dbReference>
<evidence type="ECO:0000256" key="5">
    <source>
        <dbReference type="ARBA" id="ARBA00022806"/>
    </source>
</evidence>
<dbReference type="GO" id="GO:0005524">
    <property type="term" value="F:ATP binding"/>
    <property type="evidence" value="ECO:0007669"/>
    <property type="project" value="UniProtKB-KW"/>
</dbReference>
<evidence type="ECO:0000256" key="9">
    <source>
        <dbReference type="SAM" id="MobiDB-lite"/>
    </source>
</evidence>
<keyword evidence="4" id="KW-0378">Hydrolase</keyword>
<comment type="similarity">
    <text evidence="2">Belongs to the SNF2/RAD54 helicase family.</text>
</comment>
<feature type="non-terminal residue" evidence="11">
    <location>
        <position position="1"/>
    </location>
</feature>
<keyword evidence="3" id="KW-0547">Nucleotide-binding</keyword>
<evidence type="ECO:0000256" key="2">
    <source>
        <dbReference type="ARBA" id="ARBA00007025"/>
    </source>
</evidence>
<reference evidence="11" key="1">
    <citation type="journal article" date="2023" name="Insect Mol. Biol.">
        <title>Genome sequencing provides insights into the evolution of gene families encoding plant cell wall-degrading enzymes in longhorned beetles.</title>
        <authorList>
            <person name="Shin N.R."/>
            <person name="Okamura Y."/>
            <person name="Kirsch R."/>
            <person name="Pauchet Y."/>
        </authorList>
    </citation>
    <scope>NUCLEOTIDE SEQUENCE</scope>
    <source>
        <strain evidence="11">RBIC_L_NR</strain>
    </source>
</reference>
<keyword evidence="7" id="KW-0238">DNA-binding</keyword>
<organism evidence="11 12">
    <name type="scientific">Rhamnusium bicolor</name>
    <dbReference type="NCBI Taxonomy" id="1586634"/>
    <lineage>
        <taxon>Eukaryota</taxon>
        <taxon>Metazoa</taxon>
        <taxon>Ecdysozoa</taxon>
        <taxon>Arthropoda</taxon>
        <taxon>Hexapoda</taxon>
        <taxon>Insecta</taxon>
        <taxon>Pterygota</taxon>
        <taxon>Neoptera</taxon>
        <taxon>Endopterygota</taxon>
        <taxon>Coleoptera</taxon>
        <taxon>Polyphaga</taxon>
        <taxon>Cucujiformia</taxon>
        <taxon>Chrysomeloidea</taxon>
        <taxon>Cerambycidae</taxon>
        <taxon>Lepturinae</taxon>
        <taxon>Rhagiini</taxon>
        <taxon>Rhamnusium</taxon>
    </lineage>
</organism>
<evidence type="ECO:0000313" key="12">
    <source>
        <dbReference type="Proteomes" id="UP001162156"/>
    </source>
</evidence>
<feature type="domain" description="Helicase C-terminal" evidence="10">
    <location>
        <begin position="119"/>
        <end position="291"/>
    </location>
</feature>
<keyword evidence="6" id="KW-0067">ATP-binding</keyword>
<proteinExistence type="inferred from homology"/>
<feature type="region of interest" description="Disordered" evidence="9">
    <location>
        <begin position="354"/>
        <end position="380"/>
    </location>
</feature>
<name>A0AAV8X3E5_9CUCU</name>
<gene>
    <name evidence="11" type="ORF">NQ314_014003</name>
</gene>
<evidence type="ECO:0000256" key="4">
    <source>
        <dbReference type="ARBA" id="ARBA00022801"/>
    </source>
</evidence>
<dbReference type="PANTHER" id="PTHR45797:SF3">
    <property type="entry name" value="TRANSCRIPTIONAL REGULATOR ATRX HOMOLOG"/>
    <property type="match status" value="1"/>
</dbReference>
<comment type="caution">
    <text evidence="11">The sequence shown here is derived from an EMBL/GenBank/DDBJ whole genome shotgun (WGS) entry which is preliminary data.</text>
</comment>
<dbReference type="SMART" id="SM00490">
    <property type="entry name" value="HELICc"/>
    <property type="match status" value="1"/>
</dbReference>
<evidence type="ECO:0000256" key="3">
    <source>
        <dbReference type="ARBA" id="ARBA00022741"/>
    </source>
</evidence>
<dbReference type="EMBL" id="JANEYF010003862">
    <property type="protein sequence ID" value="KAJ8933446.1"/>
    <property type="molecule type" value="Genomic_DNA"/>
</dbReference>
<evidence type="ECO:0000313" key="11">
    <source>
        <dbReference type="EMBL" id="KAJ8933446.1"/>
    </source>
</evidence>
<dbReference type="InterPro" id="IPR027417">
    <property type="entry name" value="P-loop_NTPase"/>
</dbReference>